<sequence>MKKYDLFIIVLAITSIVLTILDFSGSISLSESPYLQLDWTILAIFACAYFTRFAKAKDKAKFFRQNIFDLLAIIPLDSMLAIFKFFRIFKLTRVTRVTRLFRFTRLIRIFGVSGKLNFHLKRFFNTNRFLYLLYASFTLLFIVSIIYSIFEKMPFIHVASGNVSPVTAIGKVTSVALIVLGISIIGLIGIAFVSVFNKKLKIK</sequence>
<dbReference type="GO" id="GO:0005216">
    <property type="term" value="F:monoatomic ion channel activity"/>
    <property type="evidence" value="ECO:0007669"/>
    <property type="project" value="InterPro"/>
</dbReference>
<keyword evidence="8" id="KW-1185">Reference proteome</keyword>
<proteinExistence type="predicted"/>
<reference evidence="7 8" key="1">
    <citation type="submission" date="2020-02" db="EMBL/GenBank/DDBJ databases">
        <title>Draft genome sequence of Lactococcus sp. Hs30E4-3.</title>
        <authorList>
            <person name="Noda S."/>
            <person name="Yuki M."/>
            <person name="Ohkuma M."/>
        </authorList>
    </citation>
    <scope>NUCLEOTIDE SEQUENCE [LARGE SCALE GENOMIC DNA]</scope>
    <source>
        <strain evidence="7 8">Hs30E4-3</strain>
    </source>
</reference>
<feature type="transmembrane region" description="Helical" evidence="5">
    <location>
        <begin position="130"/>
        <end position="150"/>
    </location>
</feature>
<evidence type="ECO:0000259" key="6">
    <source>
        <dbReference type="Pfam" id="PF00520"/>
    </source>
</evidence>
<evidence type="ECO:0000256" key="2">
    <source>
        <dbReference type="ARBA" id="ARBA00022692"/>
    </source>
</evidence>
<keyword evidence="2 5" id="KW-0812">Transmembrane</keyword>
<dbReference type="InterPro" id="IPR027359">
    <property type="entry name" value="Volt_channel_dom_sf"/>
</dbReference>
<feature type="transmembrane region" description="Helical" evidence="5">
    <location>
        <begin position="175"/>
        <end position="196"/>
    </location>
</feature>
<dbReference type="Proteomes" id="UP000480303">
    <property type="component" value="Unassembled WGS sequence"/>
</dbReference>
<organism evidence="7 8">
    <name type="scientific">Pseudolactococcus hodotermopsidis</name>
    <dbReference type="NCBI Taxonomy" id="2709157"/>
    <lineage>
        <taxon>Bacteria</taxon>
        <taxon>Bacillati</taxon>
        <taxon>Bacillota</taxon>
        <taxon>Bacilli</taxon>
        <taxon>Lactobacillales</taxon>
        <taxon>Streptococcaceae</taxon>
        <taxon>Pseudolactococcus</taxon>
    </lineage>
</organism>
<feature type="transmembrane region" description="Helical" evidence="5">
    <location>
        <begin position="66"/>
        <end position="88"/>
    </location>
</feature>
<evidence type="ECO:0000313" key="7">
    <source>
        <dbReference type="EMBL" id="GFH41888.1"/>
    </source>
</evidence>
<dbReference type="AlphaFoldDB" id="A0A6A0BBU3"/>
<evidence type="ECO:0000256" key="1">
    <source>
        <dbReference type="ARBA" id="ARBA00004141"/>
    </source>
</evidence>
<dbReference type="InterPro" id="IPR005821">
    <property type="entry name" value="Ion_trans_dom"/>
</dbReference>
<protein>
    <submittedName>
        <fullName evidence="7">Ion transporter</fullName>
    </submittedName>
</protein>
<keyword evidence="4 5" id="KW-0472">Membrane</keyword>
<gene>
    <name evidence="7" type="ORF">Hs30E_04390</name>
</gene>
<feature type="domain" description="Ion transport" evidence="6">
    <location>
        <begin position="4"/>
        <end position="150"/>
    </location>
</feature>
<keyword evidence="3 5" id="KW-1133">Transmembrane helix</keyword>
<evidence type="ECO:0000313" key="8">
    <source>
        <dbReference type="Proteomes" id="UP000480303"/>
    </source>
</evidence>
<feature type="transmembrane region" description="Helical" evidence="5">
    <location>
        <begin position="7"/>
        <end position="28"/>
    </location>
</feature>
<comment type="caution">
    <text evidence="7">The sequence shown here is derived from an EMBL/GenBank/DDBJ whole genome shotgun (WGS) entry which is preliminary data.</text>
</comment>
<dbReference type="EMBL" id="BLLI01000007">
    <property type="protein sequence ID" value="GFH41888.1"/>
    <property type="molecule type" value="Genomic_DNA"/>
</dbReference>
<dbReference type="GO" id="GO:0016020">
    <property type="term" value="C:membrane"/>
    <property type="evidence" value="ECO:0007669"/>
    <property type="project" value="UniProtKB-SubCell"/>
</dbReference>
<dbReference type="SUPFAM" id="SSF81324">
    <property type="entry name" value="Voltage-gated potassium channels"/>
    <property type="match status" value="1"/>
</dbReference>
<evidence type="ECO:0000256" key="4">
    <source>
        <dbReference type="ARBA" id="ARBA00023136"/>
    </source>
</evidence>
<dbReference type="RefSeq" id="WP_172207638.1">
    <property type="nucleotide sequence ID" value="NZ_BLLI01000007.1"/>
</dbReference>
<name>A0A6A0BBU3_9LACT</name>
<accession>A0A6A0BBU3</accession>
<dbReference type="Gene3D" id="1.20.120.350">
    <property type="entry name" value="Voltage-gated potassium channels. Chain C"/>
    <property type="match status" value="1"/>
</dbReference>
<evidence type="ECO:0000256" key="3">
    <source>
        <dbReference type="ARBA" id="ARBA00022989"/>
    </source>
</evidence>
<evidence type="ECO:0000256" key="5">
    <source>
        <dbReference type="SAM" id="Phobius"/>
    </source>
</evidence>
<dbReference type="Pfam" id="PF00520">
    <property type="entry name" value="Ion_trans"/>
    <property type="match status" value="1"/>
</dbReference>
<comment type="subcellular location">
    <subcellularLocation>
        <location evidence="1">Membrane</location>
        <topology evidence="1">Multi-pass membrane protein</topology>
    </subcellularLocation>
</comment>